<name>A0ABP4AMI5_9ACTN</name>
<proteinExistence type="predicted"/>
<evidence type="ECO:0000313" key="1">
    <source>
        <dbReference type="EMBL" id="GAA0937466.1"/>
    </source>
</evidence>
<dbReference type="Proteomes" id="UP001500542">
    <property type="component" value="Unassembled WGS sequence"/>
</dbReference>
<keyword evidence="2" id="KW-1185">Reference proteome</keyword>
<organism evidence="1 2">
    <name type="scientific">Kribbella koreensis</name>
    <dbReference type="NCBI Taxonomy" id="57909"/>
    <lineage>
        <taxon>Bacteria</taxon>
        <taxon>Bacillati</taxon>
        <taxon>Actinomycetota</taxon>
        <taxon>Actinomycetes</taxon>
        <taxon>Propionibacteriales</taxon>
        <taxon>Kribbellaceae</taxon>
        <taxon>Kribbella</taxon>
    </lineage>
</organism>
<reference evidence="2" key="1">
    <citation type="journal article" date="2019" name="Int. J. Syst. Evol. Microbiol.">
        <title>The Global Catalogue of Microorganisms (GCM) 10K type strain sequencing project: providing services to taxonomists for standard genome sequencing and annotation.</title>
        <authorList>
            <consortium name="The Broad Institute Genomics Platform"/>
            <consortium name="The Broad Institute Genome Sequencing Center for Infectious Disease"/>
            <person name="Wu L."/>
            <person name="Ma J."/>
        </authorList>
    </citation>
    <scope>NUCLEOTIDE SEQUENCE [LARGE SCALE GENOMIC DNA]</scope>
    <source>
        <strain evidence="2">JCM 10977</strain>
    </source>
</reference>
<accession>A0ABP4AMI5</accession>
<sequence length="179" mass="20339">MRAVVTGVLALLTAGVIALVNSWISTRAGIDENLRDQRLAAYPELWKATGAVPRWPRTEPTRDQLEQLHESYRTWYYSKGGLFMSESARARYGDVQELLDAVLQHKSPDTSGPLTATAYTDLMLTTSALRTAMTQDLDTRRRRSLLQRWQRTRWHRKAAADAQLRIKQTAASPSPFKPR</sequence>
<evidence type="ECO:0000313" key="2">
    <source>
        <dbReference type="Proteomes" id="UP001500542"/>
    </source>
</evidence>
<comment type="caution">
    <text evidence="1">The sequence shown here is derived from an EMBL/GenBank/DDBJ whole genome shotgun (WGS) entry which is preliminary data.</text>
</comment>
<protein>
    <submittedName>
        <fullName evidence="1">Uncharacterized protein</fullName>
    </submittedName>
</protein>
<dbReference type="EMBL" id="BAAAHK010000006">
    <property type="protein sequence ID" value="GAA0937466.1"/>
    <property type="molecule type" value="Genomic_DNA"/>
</dbReference>
<gene>
    <name evidence="1" type="ORF">GCM10009554_25750</name>
</gene>